<dbReference type="Proteomes" id="UP001595530">
    <property type="component" value="Unassembled WGS sequence"/>
</dbReference>
<feature type="active site" evidence="4">
    <location>
        <position position="72"/>
    </location>
</feature>
<keyword evidence="1 4" id="KW-0560">Oxidoreductase</keyword>
<dbReference type="InterPro" id="IPR002569">
    <property type="entry name" value="Met_Sox_Rdtase_MsrA_dom"/>
</dbReference>
<evidence type="ECO:0000313" key="7">
    <source>
        <dbReference type="Proteomes" id="UP001595530"/>
    </source>
</evidence>
<feature type="domain" description="Peptide methionine sulphoxide reductase MsrA" evidence="5">
    <location>
        <begin position="65"/>
        <end position="217"/>
    </location>
</feature>
<evidence type="ECO:0000256" key="4">
    <source>
        <dbReference type="HAMAP-Rule" id="MF_01401"/>
    </source>
</evidence>
<proteinExistence type="inferred from homology"/>
<dbReference type="Pfam" id="PF01625">
    <property type="entry name" value="PMSR"/>
    <property type="match status" value="1"/>
</dbReference>
<reference evidence="7" key="1">
    <citation type="journal article" date="2019" name="Int. J. Syst. Evol. Microbiol.">
        <title>The Global Catalogue of Microorganisms (GCM) 10K type strain sequencing project: providing services to taxonomists for standard genome sequencing and annotation.</title>
        <authorList>
            <consortium name="The Broad Institute Genomics Platform"/>
            <consortium name="The Broad Institute Genome Sequencing Center for Infectious Disease"/>
            <person name="Wu L."/>
            <person name="Ma J."/>
        </authorList>
    </citation>
    <scope>NUCLEOTIDE SEQUENCE [LARGE SCALE GENOMIC DNA]</scope>
    <source>
        <strain evidence="7">KCTC 42986</strain>
    </source>
</reference>
<organism evidence="6 7">
    <name type="scientific">Undibacterium arcticum</name>
    <dbReference type="NCBI Taxonomy" id="1762892"/>
    <lineage>
        <taxon>Bacteria</taxon>
        <taxon>Pseudomonadati</taxon>
        <taxon>Pseudomonadota</taxon>
        <taxon>Betaproteobacteria</taxon>
        <taxon>Burkholderiales</taxon>
        <taxon>Oxalobacteraceae</taxon>
        <taxon>Undibacterium</taxon>
    </lineage>
</organism>
<gene>
    <name evidence="4 6" type="primary">msrA</name>
    <name evidence="6" type="ORF">ACFOFO_15650</name>
</gene>
<comment type="similarity">
    <text evidence="4">Belongs to the MsrA Met sulfoxide reductase family.</text>
</comment>
<dbReference type="PANTHER" id="PTHR43774:SF1">
    <property type="entry name" value="PEPTIDE METHIONINE SULFOXIDE REDUCTASE MSRA 2"/>
    <property type="match status" value="1"/>
</dbReference>
<dbReference type="SUPFAM" id="SSF55068">
    <property type="entry name" value="Peptide methionine sulfoxide reductase"/>
    <property type="match status" value="1"/>
</dbReference>
<dbReference type="PANTHER" id="PTHR43774">
    <property type="entry name" value="PEPTIDE METHIONINE SULFOXIDE REDUCTASE"/>
    <property type="match status" value="1"/>
</dbReference>
<evidence type="ECO:0000256" key="1">
    <source>
        <dbReference type="ARBA" id="ARBA00023002"/>
    </source>
</evidence>
<name>A0ABV7F6F0_9BURK</name>
<dbReference type="RefSeq" id="WP_390331969.1">
    <property type="nucleotide sequence ID" value="NZ_JBHRTP010000051.1"/>
</dbReference>
<comment type="catalytic activity">
    <reaction evidence="3 4">
        <text>[thioredoxin]-disulfide + L-methionine + H2O = L-methionine (S)-S-oxide + [thioredoxin]-dithiol</text>
        <dbReference type="Rhea" id="RHEA:19993"/>
        <dbReference type="Rhea" id="RHEA-COMP:10698"/>
        <dbReference type="Rhea" id="RHEA-COMP:10700"/>
        <dbReference type="ChEBI" id="CHEBI:15377"/>
        <dbReference type="ChEBI" id="CHEBI:29950"/>
        <dbReference type="ChEBI" id="CHEBI:50058"/>
        <dbReference type="ChEBI" id="CHEBI:57844"/>
        <dbReference type="ChEBI" id="CHEBI:58772"/>
        <dbReference type="EC" id="1.8.4.11"/>
    </reaction>
</comment>
<comment type="caution">
    <text evidence="6">The sequence shown here is derived from an EMBL/GenBank/DDBJ whole genome shotgun (WGS) entry which is preliminary data.</text>
</comment>
<dbReference type="InterPro" id="IPR036509">
    <property type="entry name" value="Met_Sox_Rdtase_MsrA_sf"/>
</dbReference>
<comment type="catalytic activity">
    <reaction evidence="2 4">
        <text>L-methionyl-[protein] + [thioredoxin]-disulfide + H2O = L-methionyl-(S)-S-oxide-[protein] + [thioredoxin]-dithiol</text>
        <dbReference type="Rhea" id="RHEA:14217"/>
        <dbReference type="Rhea" id="RHEA-COMP:10698"/>
        <dbReference type="Rhea" id="RHEA-COMP:10700"/>
        <dbReference type="Rhea" id="RHEA-COMP:12313"/>
        <dbReference type="Rhea" id="RHEA-COMP:12315"/>
        <dbReference type="ChEBI" id="CHEBI:15377"/>
        <dbReference type="ChEBI" id="CHEBI:16044"/>
        <dbReference type="ChEBI" id="CHEBI:29950"/>
        <dbReference type="ChEBI" id="CHEBI:44120"/>
        <dbReference type="ChEBI" id="CHEBI:50058"/>
        <dbReference type="EC" id="1.8.4.11"/>
    </reaction>
</comment>
<protein>
    <recommendedName>
        <fullName evidence="4">Peptide methionine sulfoxide reductase MsrA</fullName>
        <shortName evidence="4">Protein-methionine-S-oxide reductase</shortName>
        <ecNumber evidence="4">1.8.4.11</ecNumber>
    </recommendedName>
    <alternativeName>
        <fullName evidence="4">Peptide-methionine (S)-S-oxide reductase</fullName>
        <shortName evidence="4">Peptide Met(O) reductase</shortName>
    </alternativeName>
</protein>
<evidence type="ECO:0000256" key="2">
    <source>
        <dbReference type="ARBA" id="ARBA00047806"/>
    </source>
</evidence>
<dbReference type="NCBIfam" id="TIGR00401">
    <property type="entry name" value="msrA"/>
    <property type="match status" value="1"/>
</dbReference>
<dbReference type="GO" id="GO:0008113">
    <property type="term" value="F:peptide-methionine (S)-S-oxide reductase activity"/>
    <property type="evidence" value="ECO:0007669"/>
    <property type="project" value="UniProtKB-EC"/>
</dbReference>
<evidence type="ECO:0000256" key="3">
    <source>
        <dbReference type="ARBA" id="ARBA00048782"/>
    </source>
</evidence>
<evidence type="ECO:0000313" key="6">
    <source>
        <dbReference type="EMBL" id="MFC3109377.1"/>
    </source>
</evidence>
<sequence length="256" mass="28103">MRFERNGFSTKRHFLTSGKLFLLAGALLIVGAGIQFTNSVAGESAVKIPPPAVDEVAGTQGAQEKAVFAGGCFWGIQAVFQHTKGVLQAVSGYAGGKQETADYERVSSGNTGHAESVEITFDPKQISYGRLLQIYFSVAHDPTQLNRQFPDSGTQYRSAVFYRNTHQKQVAERYIAQLDAAHVFPRKIVTQLSPLSAFYPAEAYHQDYATLHPESGYIATYDLPKISNLKSTLPEVYRDIPVLVTSQAPGKLTNRK</sequence>
<comment type="function">
    <text evidence="4">Has an important function as a repair enzyme for proteins that have been inactivated by oxidation. Catalyzes the reversible oxidation-reduction of methionine sulfoxide in proteins to methionine.</text>
</comment>
<dbReference type="HAMAP" id="MF_01401">
    <property type="entry name" value="MsrA"/>
    <property type="match status" value="1"/>
</dbReference>
<evidence type="ECO:0000259" key="5">
    <source>
        <dbReference type="Pfam" id="PF01625"/>
    </source>
</evidence>
<dbReference type="EC" id="1.8.4.11" evidence="4"/>
<keyword evidence="7" id="KW-1185">Reference proteome</keyword>
<dbReference type="EMBL" id="JBHRTP010000051">
    <property type="protein sequence ID" value="MFC3109377.1"/>
    <property type="molecule type" value="Genomic_DNA"/>
</dbReference>
<dbReference type="Gene3D" id="3.30.1060.10">
    <property type="entry name" value="Peptide methionine sulphoxide reductase MsrA"/>
    <property type="match status" value="1"/>
</dbReference>
<accession>A0ABV7F6F0</accession>